<evidence type="ECO:0000313" key="1">
    <source>
        <dbReference type="EMBL" id="RFA31935.1"/>
    </source>
</evidence>
<proteinExistence type="predicted"/>
<comment type="caution">
    <text evidence="1">The sequence shown here is derived from an EMBL/GenBank/DDBJ whole genome shotgun (WGS) entry which is preliminary data.</text>
</comment>
<name>A0A3E0WJ92_9GAMM</name>
<accession>A0A3E0WJ92</accession>
<evidence type="ECO:0000313" key="2">
    <source>
        <dbReference type="Proteomes" id="UP000256763"/>
    </source>
</evidence>
<protein>
    <submittedName>
        <fullName evidence="1">Uncharacterized protein</fullName>
    </submittedName>
</protein>
<dbReference type="PROSITE" id="PS51257">
    <property type="entry name" value="PROKAR_LIPOPROTEIN"/>
    <property type="match status" value="1"/>
</dbReference>
<gene>
    <name evidence="1" type="ORF">CAL65_21025</name>
</gene>
<dbReference type="AlphaFoldDB" id="A0A3E0WJ92"/>
<sequence length="92" mass="9178">MSDKNGRARLPFGACLCAALLIAGCDGSSDDNNNGSPGNGATAVVVDIRTLSNRADLISGGDALVEIVLDNASAALGALAQEIAFPLRGLPP</sequence>
<dbReference type="OrthoDB" id="3078806at2"/>
<organism evidence="1 2">
    <name type="scientific">Alkalilimnicola ehrlichii</name>
    <dbReference type="NCBI Taxonomy" id="351052"/>
    <lineage>
        <taxon>Bacteria</taxon>
        <taxon>Pseudomonadati</taxon>
        <taxon>Pseudomonadota</taxon>
        <taxon>Gammaproteobacteria</taxon>
        <taxon>Chromatiales</taxon>
        <taxon>Ectothiorhodospiraceae</taxon>
        <taxon>Alkalilimnicola</taxon>
    </lineage>
</organism>
<reference evidence="2" key="1">
    <citation type="submission" date="2017-05" db="EMBL/GenBank/DDBJ databases">
        <authorList>
            <person name="Sharma S."/>
            <person name="Sidhu C."/>
            <person name="Pinnaka A.K."/>
        </authorList>
    </citation>
    <scope>NUCLEOTIDE SEQUENCE [LARGE SCALE GENOMIC DNA]</scope>
    <source>
        <strain evidence="2">AK93</strain>
    </source>
</reference>
<dbReference type="RefSeq" id="WP_116302192.1">
    <property type="nucleotide sequence ID" value="NZ_NFZV01000008.1"/>
</dbReference>
<dbReference type="EMBL" id="NFZW01000037">
    <property type="protein sequence ID" value="RFA31935.1"/>
    <property type="molecule type" value="Genomic_DNA"/>
</dbReference>
<dbReference type="Proteomes" id="UP000256763">
    <property type="component" value="Unassembled WGS sequence"/>
</dbReference>
<keyword evidence="2" id="KW-1185">Reference proteome</keyword>